<dbReference type="InterPro" id="IPR043132">
    <property type="entry name" value="BCAT-like_C"/>
</dbReference>
<dbReference type="RefSeq" id="WP_114053496.1">
    <property type="nucleotide sequence ID" value="NZ_CP030862.1"/>
</dbReference>
<dbReference type="SUPFAM" id="SSF56752">
    <property type="entry name" value="D-aminoacid aminotransferase-like PLP-dependent enzymes"/>
    <property type="match status" value="1"/>
</dbReference>
<reference evidence="1 2" key="1">
    <citation type="submission" date="2018-01" db="EMBL/GenBank/DDBJ databases">
        <title>Draft genome Sequence of streptomyces globosus LZH-48.</title>
        <authorList>
            <person name="Ran K."/>
            <person name="Li Z."/>
            <person name="Wei S."/>
            <person name="Dong R."/>
        </authorList>
    </citation>
    <scope>NUCLEOTIDE SEQUENCE [LARGE SCALE GENOMIC DNA]</scope>
    <source>
        <strain evidence="1 2">LZH-48</strain>
    </source>
</reference>
<organism evidence="1 2">
    <name type="scientific">Streptomyces globosus</name>
    <dbReference type="NCBI Taxonomy" id="68209"/>
    <lineage>
        <taxon>Bacteria</taxon>
        <taxon>Bacillati</taxon>
        <taxon>Actinomycetota</taxon>
        <taxon>Actinomycetes</taxon>
        <taxon>Kitasatosporales</taxon>
        <taxon>Streptomycetaceae</taxon>
        <taxon>Streptomyces</taxon>
    </lineage>
</organism>
<dbReference type="Gene3D" id="3.30.470.10">
    <property type="match status" value="1"/>
</dbReference>
<dbReference type="InterPro" id="IPR036038">
    <property type="entry name" value="Aminotransferase-like"/>
</dbReference>
<dbReference type="KEGG" id="sgz:C0216_01425"/>
<gene>
    <name evidence="1" type="ORF">C0216_01425</name>
</gene>
<dbReference type="OrthoDB" id="8912228at2"/>
<name>A0A344TUF7_9ACTN</name>
<evidence type="ECO:0000313" key="2">
    <source>
        <dbReference type="Proteomes" id="UP000252004"/>
    </source>
</evidence>
<keyword evidence="2" id="KW-1185">Reference proteome</keyword>
<dbReference type="Proteomes" id="UP000252004">
    <property type="component" value="Chromosome"/>
</dbReference>
<dbReference type="Gene3D" id="3.20.10.10">
    <property type="entry name" value="D-amino Acid Aminotransferase, subunit A, domain 2"/>
    <property type="match status" value="1"/>
</dbReference>
<dbReference type="Pfam" id="PF01063">
    <property type="entry name" value="Aminotran_4"/>
    <property type="match status" value="1"/>
</dbReference>
<accession>A0A344TUF7</accession>
<keyword evidence="1" id="KW-0808">Transferase</keyword>
<proteinExistence type="predicted"/>
<dbReference type="EMBL" id="CP030862">
    <property type="protein sequence ID" value="AXE22278.1"/>
    <property type="molecule type" value="Genomic_DNA"/>
</dbReference>
<dbReference type="NCBIfam" id="NF006734">
    <property type="entry name" value="PRK09266.1"/>
    <property type="match status" value="1"/>
</dbReference>
<dbReference type="InterPro" id="IPR001544">
    <property type="entry name" value="Aminotrans_IV"/>
</dbReference>
<keyword evidence="1" id="KW-0032">Aminotransferase</keyword>
<dbReference type="AlphaFoldDB" id="A0A344TUF7"/>
<dbReference type="InterPro" id="IPR043131">
    <property type="entry name" value="BCAT-like_N"/>
</dbReference>
<evidence type="ECO:0000313" key="1">
    <source>
        <dbReference type="EMBL" id="AXE22278.1"/>
    </source>
</evidence>
<protein>
    <submittedName>
        <fullName evidence="1">Aminotransferase</fullName>
    </submittedName>
</protein>
<dbReference type="GO" id="GO:0008483">
    <property type="term" value="F:transaminase activity"/>
    <property type="evidence" value="ECO:0007669"/>
    <property type="project" value="UniProtKB-KW"/>
</dbReference>
<sequence length="257" mass="27489">MAELNGQPVRVREMQALALVNYGHFTTMRVEDRRVRGLGLHLERLREDCRVLFGAALDTGRVRELARRAVPASGAVTVRVTVFDPGLDLGRPVAAGDPHVLVTSRPAGGSAPPPLRVRSVAYARDLPRVKGVGLFGGLYQRRQAQAAGFDDALFTDRGQAVTEGATWNIGFFDGSRVVWPDGECLDGVTMRLLKQVHPYGSATVRLGGVAGMEAAFATNAAVGVRAVSLVDGAALASSHPVVDRLRRAYEDIPGEVL</sequence>